<gene>
    <name evidence="1" type="ORF">LCGC14_0370350</name>
</gene>
<reference evidence="1" key="1">
    <citation type="journal article" date="2015" name="Nature">
        <title>Complex archaea that bridge the gap between prokaryotes and eukaryotes.</title>
        <authorList>
            <person name="Spang A."/>
            <person name="Saw J.H."/>
            <person name="Jorgensen S.L."/>
            <person name="Zaremba-Niedzwiedzka K."/>
            <person name="Martijn J."/>
            <person name="Lind A.E."/>
            <person name="van Eijk R."/>
            <person name="Schleper C."/>
            <person name="Guy L."/>
            <person name="Ettema T.J."/>
        </authorList>
    </citation>
    <scope>NUCLEOTIDE SEQUENCE</scope>
</reference>
<dbReference type="EMBL" id="LAZR01000295">
    <property type="protein sequence ID" value="KKN76526.1"/>
    <property type="molecule type" value="Genomic_DNA"/>
</dbReference>
<proteinExistence type="predicted"/>
<dbReference type="AlphaFoldDB" id="A0A0F9VST2"/>
<organism evidence="1">
    <name type="scientific">marine sediment metagenome</name>
    <dbReference type="NCBI Taxonomy" id="412755"/>
    <lineage>
        <taxon>unclassified sequences</taxon>
        <taxon>metagenomes</taxon>
        <taxon>ecological metagenomes</taxon>
    </lineage>
</organism>
<name>A0A0F9VST2_9ZZZZ</name>
<evidence type="ECO:0000313" key="1">
    <source>
        <dbReference type="EMBL" id="KKN76526.1"/>
    </source>
</evidence>
<comment type="caution">
    <text evidence="1">The sequence shown here is derived from an EMBL/GenBank/DDBJ whole genome shotgun (WGS) entry which is preliminary data.</text>
</comment>
<sequence>MANTPITGIAFSSGYMTLTYQNGTQTRQPVSDILRALDIPDLNIDSLTLLTNLAQVVMVLLQTLMEQGIVTDEFAGKFSLEYLWDRLINDMNAQPVS</sequence>
<protein>
    <submittedName>
        <fullName evidence="1">Uncharacterized protein</fullName>
    </submittedName>
</protein>
<accession>A0A0F9VST2</accession>